<organism evidence="4 5">
    <name type="scientific">Candidatus Limosilactobacillus merdipullorum</name>
    <dbReference type="NCBI Taxonomy" id="2838653"/>
    <lineage>
        <taxon>Bacteria</taxon>
        <taxon>Bacillati</taxon>
        <taxon>Bacillota</taxon>
        <taxon>Bacilli</taxon>
        <taxon>Lactobacillales</taxon>
        <taxon>Lactobacillaceae</taxon>
        <taxon>Limosilactobacillus</taxon>
    </lineage>
</organism>
<evidence type="ECO:0000256" key="1">
    <source>
        <dbReference type="ARBA" id="ARBA00022737"/>
    </source>
</evidence>
<protein>
    <submittedName>
        <fullName evidence="4">Tetratricopeptide repeat protein</fullName>
    </submittedName>
</protein>
<feature type="repeat" description="TPR" evidence="3">
    <location>
        <begin position="238"/>
        <end position="271"/>
    </location>
</feature>
<evidence type="ECO:0000313" key="4">
    <source>
        <dbReference type="EMBL" id="HIW70596.1"/>
    </source>
</evidence>
<dbReference type="InterPro" id="IPR011990">
    <property type="entry name" value="TPR-like_helical_dom_sf"/>
</dbReference>
<comment type="caution">
    <text evidence="4">The sequence shown here is derived from an EMBL/GenBank/DDBJ whole genome shotgun (WGS) entry which is preliminary data.</text>
</comment>
<dbReference type="Gene3D" id="1.25.40.10">
    <property type="entry name" value="Tetratricopeptide repeat domain"/>
    <property type="match status" value="2"/>
</dbReference>
<feature type="repeat" description="TPR" evidence="3">
    <location>
        <begin position="272"/>
        <end position="305"/>
    </location>
</feature>
<sequence length="418" mass="47261">MTYSAKVLNEIDDGHLKAAYQLLDKAVEYDDDETLFNLAGELAALGLTDKASDIYQRLLKKYPDEDQLKTSLAELAIDDGQNDRALQYLSQVSPQSPAYLQSLLVAADLYQTEGEFEVCESKLMEAYQLEPDEPAVFFACAEYYYLVGNFERAIPFYFALIKTGTTSFSNVDLAGRLAMCYAQRGHYEQALGYFQQVAPAAMTSDLRFQTGLTQLHLKHYSQAEDTLKQLIDDDPQYTSAYQQLANVYQQEHKLDLAFKTLQEGIGMDEYNEQLYVQAGQLAEQLGDGDKAAEYLAHAHQLDPENITVTLAYSRYLLQNNQYEKNLALLQPLANDDDVDPQVEWNIGRSYLGLEQLKKAGSYFQAAAPLLNDDSQFLHDYAQWARAAGELTTLKSILRQYLKLEPTDTEMAALYDELQ</sequence>
<dbReference type="Pfam" id="PF13176">
    <property type="entry name" value="TPR_7"/>
    <property type="match status" value="1"/>
</dbReference>
<gene>
    <name evidence="4" type="ORF">H9876_04405</name>
</gene>
<dbReference type="Proteomes" id="UP000886878">
    <property type="component" value="Unassembled WGS sequence"/>
</dbReference>
<dbReference type="PANTHER" id="PTHR45586:SF15">
    <property type="entry name" value="TPR REPEAT-CONTAINING PROTEIN YPIA"/>
    <property type="match status" value="1"/>
</dbReference>
<dbReference type="AlphaFoldDB" id="A0A9D1QRC3"/>
<accession>A0A9D1QRC3</accession>
<keyword evidence="2 3" id="KW-0802">TPR repeat</keyword>
<reference evidence="4" key="2">
    <citation type="submission" date="2021-04" db="EMBL/GenBank/DDBJ databases">
        <authorList>
            <person name="Gilroy R."/>
        </authorList>
    </citation>
    <scope>NUCLEOTIDE SEQUENCE</scope>
    <source>
        <strain evidence="4">ChiHejej3B27-2180</strain>
    </source>
</reference>
<name>A0A9D1QRC3_9LACO</name>
<dbReference type="PANTHER" id="PTHR45586">
    <property type="entry name" value="TPR REPEAT-CONTAINING PROTEIN PA4667"/>
    <property type="match status" value="1"/>
</dbReference>
<evidence type="ECO:0000256" key="3">
    <source>
        <dbReference type="PROSITE-ProRule" id="PRU00339"/>
    </source>
</evidence>
<dbReference type="EMBL" id="DXGK01000090">
    <property type="protein sequence ID" value="HIW70596.1"/>
    <property type="molecule type" value="Genomic_DNA"/>
</dbReference>
<dbReference type="SUPFAM" id="SSF48452">
    <property type="entry name" value="TPR-like"/>
    <property type="match status" value="2"/>
</dbReference>
<evidence type="ECO:0000256" key="2">
    <source>
        <dbReference type="ARBA" id="ARBA00022803"/>
    </source>
</evidence>
<dbReference type="PROSITE" id="PS50005">
    <property type="entry name" value="TPR"/>
    <property type="match status" value="2"/>
</dbReference>
<reference evidence="4" key="1">
    <citation type="journal article" date="2021" name="PeerJ">
        <title>Extensive microbial diversity within the chicken gut microbiome revealed by metagenomics and culture.</title>
        <authorList>
            <person name="Gilroy R."/>
            <person name="Ravi A."/>
            <person name="Getino M."/>
            <person name="Pursley I."/>
            <person name="Horton D.L."/>
            <person name="Alikhan N.F."/>
            <person name="Baker D."/>
            <person name="Gharbi K."/>
            <person name="Hall N."/>
            <person name="Watson M."/>
            <person name="Adriaenssens E.M."/>
            <person name="Foster-Nyarko E."/>
            <person name="Jarju S."/>
            <person name="Secka A."/>
            <person name="Antonio M."/>
            <person name="Oren A."/>
            <person name="Chaudhuri R.R."/>
            <person name="La Ragione R."/>
            <person name="Hildebrand F."/>
            <person name="Pallen M.J."/>
        </authorList>
    </citation>
    <scope>NUCLEOTIDE SEQUENCE</scope>
    <source>
        <strain evidence="4">ChiHejej3B27-2180</strain>
    </source>
</reference>
<dbReference type="SMART" id="SM00028">
    <property type="entry name" value="TPR"/>
    <property type="match status" value="6"/>
</dbReference>
<dbReference type="InterPro" id="IPR019734">
    <property type="entry name" value="TPR_rpt"/>
</dbReference>
<dbReference type="InterPro" id="IPR051012">
    <property type="entry name" value="CellSynth/LPSAsmb/PSIAsmb"/>
</dbReference>
<dbReference type="Pfam" id="PF14559">
    <property type="entry name" value="TPR_19"/>
    <property type="match status" value="1"/>
</dbReference>
<dbReference type="Pfam" id="PF25058">
    <property type="entry name" value="ARM_TT21"/>
    <property type="match status" value="1"/>
</dbReference>
<dbReference type="Pfam" id="PF13174">
    <property type="entry name" value="TPR_6"/>
    <property type="match status" value="1"/>
</dbReference>
<keyword evidence="1" id="KW-0677">Repeat</keyword>
<proteinExistence type="predicted"/>
<evidence type="ECO:0000313" key="5">
    <source>
        <dbReference type="Proteomes" id="UP000886878"/>
    </source>
</evidence>